<reference evidence="3" key="1">
    <citation type="submission" date="2019-03" db="EMBL/GenBank/DDBJ databases">
        <title>Long read genome sequence of the mycoparasitic Pythium oligandrum ATCC 38472 isolated from sugarbeet rhizosphere.</title>
        <authorList>
            <person name="Gaulin E."/>
        </authorList>
    </citation>
    <scope>NUCLEOTIDE SEQUENCE</scope>
    <source>
        <strain evidence="3">ATCC 38472_TT</strain>
    </source>
</reference>
<keyword evidence="1" id="KW-0175">Coiled coil</keyword>
<name>A0A8K1CAG8_PYTOL</name>
<feature type="coiled-coil region" evidence="1">
    <location>
        <begin position="70"/>
        <end position="146"/>
    </location>
</feature>
<keyword evidence="4" id="KW-1185">Reference proteome</keyword>
<evidence type="ECO:0000256" key="2">
    <source>
        <dbReference type="SAM" id="MobiDB-lite"/>
    </source>
</evidence>
<feature type="compositionally biased region" description="Basic residues" evidence="2">
    <location>
        <begin position="55"/>
        <end position="65"/>
    </location>
</feature>
<gene>
    <name evidence="3" type="ORF">Poli38472_007268</name>
</gene>
<dbReference type="PANTHER" id="PTHR35796:SF3">
    <property type="entry name" value="BHLH DOMAIN-CONTAINING PROTEIN"/>
    <property type="match status" value="1"/>
</dbReference>
<proteinExistence type="predicted"/>
<dbReference type="AlphaFoldDB" id="A0A8K1CAG8"/>
<evidence type="ECO:0000313" key="3">
    <source>
        <dbReference type="EMBL" id="TMW59123.1"/>
    </source>
</evidence>
<dbReference type="Proteomes" id="UP000794436">
    <property type="component" value="Unassembled WGS sequence"/>
</dbReference>
<protein>
    <submittedName>
        <fullName evidence="3">Uncharacterized protein</fullName>
    </submittedName>
</protein>
<feature type="region of interest" description="Disordered" evidence="2">
    <location>
        <begin position="42"/>
        <end position="68"/>
    </location>
</feature>
<comment type="caution">
    <text evidence="3">The sequence shown here is derived from an EMBL/GenBank/DDBJ whole genome shotgun (WGS) entry which is preliminary data.</text>
</comment>
<dbReference type="EMBL" id="SPLM01000110">
    <property type="protein sequence ID" value="TMW59123.1"/>
    <property type="molecule type" value="Genomic_DNA"/>
</dbReference>
<organism evidence="3 4">
    <name type="scientific">Pythium oligandrum</name>
    <name type="common">Mycoparasitic fungus</name>
    <dbReference type="NCBI Taxonomy" id="41045"/>
    <lineage>
        <taxon>Eukaryota</taxon>
        <taxon>Sar</taxon>
        <taxon>Stramenopiles</taxon>
        <taxon>Oomycota</taxon>
        <taxon>Peronosporomycetes</taxon>
        <taxon>Pythiales</taxon>
        <taxon>Pythiaceae</taxon>
        <taxon>Pythium</taxon>
    </lineage>
</organism>
<evidence type="ECO:0000256" key="1">
    <source>
        <dbReference type="SAM" id="Coils"/>
    </source>
</evidence>
<dbReference type="PANTHER" id="PTHR35796">
    <property type="entry name" value="HYPOTHETICAL CYTOSOLIC PROTEIN"/>
    <property type="match status" value="1"/>
</dbReference>
<accession>A0A8K1CAG8</accession>
<sequence length="408" mass="46321">MSQGDHDDLEALFASDPQGWDALVAALADDGLDDVTLHEDELMGHEDDDAPVVKHTGKPKKKRSNRRQELIYLRSTVSQLEQQLTSLKAQRAERRESPDATDVLSTVWQQLADRQQQQREKTEQENAELRELLKEQIDAAKRLERLLLRSSSNVKPSVSVQEKLMPTRHLVNPLDDVAFEAQLWQALLDMYMDVDRISQDSRFHAQGFMSPIQASHLSTDSRGAPVIEAFEARLLAVDYRETAKAVWDVQSDYIRDVPATILHQEVNASADISRRYFEASLAPGLGKGQLRLKMLSRRFVEADRVVLTDIVLLQPVHLDGKPMDGVYVQTRGWHILRSATTSPDGSPVTYRQVYYSSTPEVFDTTTTLVEDPVGALTNFVLNRVQLRFDFQYQMLENRLVQNLANLSL</sequence>
<evidence type="ECO:0000313" key="4">
    <source>
        <dbReference type="Proteomes" id="UP000794436"/>
    </source>
</evidence>